<accession>A0A9W8HC57</accession>
<comment type="caution">
    <text evidence="2">The sequence shown here is derived from an EMBL/GenBank/DDBJ whole genome shotgun (WGS) entry which is preliminary data.</text>
</comment>
<dbReference type="AlphaFoldDB" id="A0A9W8HC57"/>
<dbReference type="OrthoDB" id="5594922at2759"/>
<evidence type="ECO:0000313" key="2">
    <source>
        <dbReference type="EMBL" id="KAJ2778662.1"/>
    </source>
</evidence>
<protein>
    <submittedName>
        <fullName evidence="2">Uncharacterized protein</fullName>
    </submittedName>
</protein>
<name>A0A9W8HC57_9FUNG</name>
<evidence type="ECO:0000313" key="3">
    <source>
        <dbReference type="Proteomes" id="UP001140172"/>
    </source>
</evidence>
<gene>
    <name evidence="2" type="ORF">GGI15_004109</name>
</gene>
<organism evidence="2 3">
    <name type="scientific">Coemansia interrupta</name>
    <dbReference type="NCBI Taxonomy" id="1126814"/>
    <lineage>
        <taxon>Eukaryota</taxon>
        <taxon>Fungi</taxon>
        <taxon>Fungi incertae sedis</taxon>
        <taxon>Zoopagomycota</taxon>
        <taxon>Kickxellomycotina</taxon>
        <taxon>Kickxellomycetes</taxon>
        <taxon>Kickxellales</taxon>
        <taxon>Kickxellaceae</taxon>
        <taxon>Coemansia</taxon>
    </lineage>
</organism>
<keyword evidence="3" id="KW-1185">Reference proteome</keyword>
<reference evidence="2" key="1">
    <citation type="submission" date="2022-07" db="EMBL/GenBank/DDBJ databases">
        <title>Phylogenomic reconstructions and comparative analyses of Kickxellomycotina fungi.</title>
        <authorList>
            <person name="Reynolds N.K."/>
            <person name="Stajich J.E."/>
            <person name="Barry K."/>
            <person name="Grigoriev I.V."/>
            <person name="Crous P."/>
            <person name="Smith M.E."/>
        </authorList>
    </citation>
    <scope>NUCLEOTIDE SEQUENCE</scope>
    <source>
        <strain evidence="2">BCRC 34489</strain>
    </source>
</reference>
<proteinExistence type="predicted"/>
<sequence length="474" mass="51714">MNPLTHKPRHALRRLARSTHKNASNEYTDITTLQTTSAPHPSLPPAALKLRQKIQSNPHVKQLTSGQRKCLFSNTHVPKDLLLRIKSKRDPRGNPQTTSALLCIDELESYSGATGKSAYLPLGARGLYAALTDPTIRRTVADIGRVRPDIVEHCARVLRLRVISGLHRVRTQMLQGRNAPEPREIPPKGQRSEDGVSRLDAIRAAIRNRVQRQDAQWLGSSPFIALDGFTPDTEYHVEGVVLPAAGLQCILRVPRSPLVRRLSTSSEADAHDVFDALLRMQQKQPADEEVLDQAEGAWTAHVVGGSPMRISEPTLSTQALVVLYGRLSKLFPDSISIADDGRKPSKRKERRMAKQSEAEEPCATDTPPVDTSGLTAEARVSYEYSLRSSGSPMARPDGRDTKAVPVYDAAGIFGRDVAATVVNWLLLSPASPPASLSAADTSLYVGIVAMPCTVDLAAQLSRLSVYLGKSAIEH</sequence>
<dbReference type="Proteomes" id="UP001140172">
    <property type="component" value="Unassembled WGS sequence"/>
</dbReference>
<dbReference type="EMBL" id="JANBUM010000338">
    <property type="protein sequence ID" value="KAJ2778662.1"/>
    <property type="molecule type" value="Genomic_DNA"/>
</dbReference>
<feature type="region of interest" description="Disordered" evidence="1">
    <location>
        <begin position="338"/>
        <end position="372"/>
    </location>
</feature>
<evidence type="ECO:0000256" key="1">
    <source>
        <dbReference type="SAM" id="MobiDB-lite"/>
    </source>
</evidence>